<feature type="active site" description="Proton acceptor" evidence="4">
    <location>
        <position position="88"/>
    </location>
</feature>
<proteinExistence type="inferred from homology"/>
<dbReference type="GO" id="GO:0047429">
    <property type="term" value="F:nucleoside triphosphate diphosphatase activity"/>
    <property type="evidence" value="ECO:0007669"/>
    <property type="project" value="UniProtKB-EC"/>
</dbReference>
<sequence>MKKIEEPSKEALLIKEKESILTLASSSENRRKMLEDAGIKLRIYSPNIEEKKTGSSFSEILRNISRLKMENYISSSFFDERISAISCDTLVLFSDSLLGKPESRKEAFEMLSLFSSKAQEVITGITVYNKNSRSVRTESVISRVIFKSLSEHDINEYLDTGDYIGAAGAYRIQKNGYRLISRIEGSWSNVVGLPLEMLYKML</sequence>
<dbReference type="Gene3D" id="3.90.950.10">
    <property type="match status" value="1"/>
</dbReference>
<accession>A0A9D1PTT9</accession>
<keyword evidence="3 4" id="KW-0546">Nucleotide metabolism</keyword>
<evidence type="ECO:0000313" key="6">
    <source>
        <dbReference type="Proteomes" id="UP000823936"/>
    </source>
</evidence>
<dbReference type="GO" id="GO:0009117">
    <property type="term" value="P:nucleotide metabolic process"/>
    <property type="evidence" value="ECO:0007669"/>
    <property type="project" value="UniProtKB-KW"/>
</dbReference>
<comment type="caution">
    <text evidence="5">The sequence shown here is derived from an EMBL/GenBank/DDBJ whole genome shotgun (WGS) entry which is preliminary data.</text>
</comment>
<dbReference type="CDD" id="cd00555">
    <property type="entry name" value="Maf"/>
    <property type="match status" value="1"/>
</dbReference>
<dbReference type="GO" id="GO:0005737">
    <property type="term" value="C:cytoplasm"/>
    <property type="evidence" value="ECO:0007669"/>
    <property type="project" value="UniProtKB-SubCell"/>
</dbReference>
<reference evidence="5" key="1">
    <citation type="journal article" date="2021" name="PeerJ">
        <title>Extensive microbial diversity within the chicken gut microbiome revealed by metagenomics and culture.</title>
        <authorList>
            <person name="Gilroy R."/>
            <person name="Ravi A."/>
            <person name="Getino M."/>
            <person name="Pursley I."/>
            <person name="Horton D.L."/>
            <person name="Alikhan N.F."/>
            <person name="Baker D."/>
            <person name="Gharbi K."/>
            <person name="Hall N."/>
            <person name="Watson M."/>
            <person name="Adriaenssens E.M."/>
            <person name="Foster-Nyarko E."/>
            <person name="Jarju S."/>
            <person name="Secka A."/>
            <person name="Antonio M."/>
            <person name="Oren A."/>
            <person name="Chaudhuri R.R."/>
            <person name="La Ragione R."/>
            <person name="Hildebrand F."/>
            <person name="Pallen M.J."/>
        </authorList>
    </citation>
    <scope>NUCLEOTIDE SEQUENCE</scope>
    <source>
        <strain evidence="5">Gambia11-129</strain>
    </source>
</reference>
<comment type="similarity">
    <text evidence="4">Belongs to the Maf family.</text>
</comment>
<dbReference type="Proteomes" id="UP000823936">
    <property type="component" value="Unassembled WGS sequence"/>
</dbReference>
<evidence type="ECO:0000256" key="3">
    <source>
        <dbReference type="ARBA" id="ARBA00023080"/>
    </source>
</evidence>
<dbReference type="NCBIfam" id="TIGR00172">
    <property type="entry name" value="maf"/>
    <property type="match status" value="1"/>
</dbReference>
<dbReference type="InterPro" id="IPR029001">
    <property type="entry name" value="ITPase-like_fam"/>
</dbReference>
<keyword evidence="4" id="KW-0963">Cytoplasm</keyword>
<dbReference type="PANTHER" id="PTHR43213:SF5">
    <property type="entry name" value="BIFUNCTIONAL DTTP_UTP PYROPHOSPHATASE_METHYLTRANSFERASE PROTEIN-RELATED"/>
    <property type="match status" value="1"/>
</dbReference>
<evidence type="ECO:0000256" key="1">
    <source>
        <dbReference type="ARBA" id="ARBA00001968"/>
    </source>
</evidence>
<dbReference type="EC" id="3.6.1.9" evidence="4"/>
<dbReference type="EMBL" id="DXHU01000009">
    <property type="protein sequence ID" value="HIV98618.1"/>
    <property type="molecule type" value="Genomic_DNA"/>
</dbReference>
<organism evidence="5 6">
    <name type="scientific">Candidatus Ornithospirochaeta avicola</name>
    <dbReference type="NCBI Taxonomy" id="2840896"/>
    <lineage>
        <taxon>Bacteria</taxon>
        <taxon>Pseudomonadati</taxon>
        <taxon>Spirochaetota</taxon>
        <taxon>Spirochaetia</taxon>
        <taxon>Spirochaetales</taxon>
        <taxon>Spirochaetaceae</taxon>
        <taxon>Spirochaetaceae incertae sedis</taxon>
        <taxon>Candidatus Ornithospirochaeta</taxon>
    </lineage>
</organism>
<dbReference type="PIRSF" id="PIRSF006305">
    <property type="entry name" value="Maf"/>
    <property type="match status" value="1"/>
</dbReference>
<dbReference type="InterPro" id="IPR003697">
    <property type="entry name" value="Maf-like"/>
</dbReference>
<dbReference type="AlphaFoldDB" id="A0A9D1PTT9"/>
<protein>
    <recommendedName>
        <fullName evidence="4">Nucleoside triphosphate pyrophosphatase</fullName>
        <ecNumber evidence="4">3.6.1.9</ecNumber>
    </recommendedName>
    <alternativeName>
        <fullName evidence="4">Nucleotide pyrophosphatase</fullName>
        <shortName evidence="4">Nucleotide PPase</shortName>
    </alternativeName>
</protein>
<dbReference type="Pfam" id="PF02545">
    <property type="entry name" value="Maf"/>
    <property type="match status" value="1"/>
</dbReference>
<comment type="catalytic activity">
    <reaction evidence="4">
        <text>a ribonucleoside 5'-triphosphate + H2O = a ribonucleoside 5'-phosphate + diphosphate + H(+)</text>
        <dbReference type="Rhea" id="RHEA:23996"/>
        <dbReference type="ChEBI" id="CHEBI:15377"/>
        <dbReference type="ChEBI" id="CHEBI:15378"/>
        <dbReference type="ChEBI" id="CHEBI:33019"/>
        <dbReference type="ChEBI" id="CHEBI:58043"/>
        <dbReference type="ChEBI" id="CHEBI:61557"/>
        <dbReference type="EC" id="3.6.1.9"/>
    </reaction>
</comment>
<name>A0A9D1PTT9_9SPIO</name>
<reference evidence="5" key="2">
    <citation type="submission" date="2021-04" db="EMBL/GenBank/DDBJ databases">
        <authorList>
            <person name="Gilroy R."/>
        </authorList>
    </citation>
    <scope>NUCLEOTIDE SEQUENCE</scope>
    <source>
        <strain evidence="5">Gambia11-129</strain>
    </source>
</reference>
<comment type="cofactor">
    <cofactor evidence="1 4">
        <name>a divalent metal cation</name>
        <dbReference type="ChEBI" id="CHEBI:60240"/>
    </cofactor>
</comment>
<evidence type="ECO:0000256" key="4">
    <source>
        <dbReference type="HAMAP-Rule" id="MF_00528"/>
    </source>
</evidence>
<keyword evidence="2 4" id="KW-0378">Hydrolase</keyword>
<comment type="function">
    <text evidence="4">Nucleoside triphosphate pyrophosphatase. May have a dual role in cell division arrest and in preventing the incorporation of modified nucleotides into cellular nucleic acids.</text>
</comment>
<dbReference type="PANTHER" id="PTHR43213">
    <property type="entry name" value="BIFUNCTIONAL DTTP/UTP PYROPHOSPHATASE/METHYLTRANSFERASE PROTEIN-RELATED"/>
    <property type="match status" value="1"/>
</dbReference>
<evidence type="ECO:0000256" key="2">
    <source>
        <dbReference type="ARBA" id="ARBA00022801"/>
    </source>
</evidence>
<dbReference type="HAMAP" id="MF_00528">
    <property type="entry name" value="Maf"/>
    <property type="match status" value="1"/>
</dbReference>
<comment type="catalytic activity">
    <reaction evidence="4">
        <text>a 2'-deoxyribonucleoside 5'-triphosphate + H2O = a 2'-deoxyribonucleoside 5'-phosphate + diphosphate + H(+)</text>
        <dbReference type="Rhea" id="RHEA:44644"/>
        <dbReference type="ChEBI" id="CHEBI:15377"/>
        <dbReference type="ChEBI" id="CHEBI:15378"/>
        <dbReference type="ChEBI" id="CHEBI:33019"/>
        <dbReference type="ChEBI" id="CHEBI:61560"/>
        <dbReference type="ChEBI" id="CHEBI:65317"/>
        <dbReference type="EC" id="3.6.1.9"/>
    </reaction>
</comment>
<evidence type="ECO:0000313" key="5">
    <source>
        <dbReference type="EMBL" id="HIV98618.1"/>
    </source>
</evidence>
<comment type="caution">
    <text evidence="4">Lacks conserved residue(s) required for the propagation of feature annotation.</text>
</comment>
<dbReference type="SUPFAM" id="SSF52972">
    <property type="entry name" value="ITPase-like"/>
    <property type="match status" value="1"/>
</dbReference>
<comment type="subcellular location">
    <subcellularLocation>
        <location evidence="4">Cytoplasm</location>
    </subcellularLocation>
</comment>
<gene>
    <name evidence="5" type="primary">maf</name>
    <name evidence="5" type="ORF">IAB12_02420</name>
</gene>